<keyword evidence="1" id="KW-0812">Transmembrane</keyword>
<protein>
    <submittedName>
        <fullName evidence="2">Uncharacterized protein</fullName>
    </submittedName>
</protein>
<proteinExistence type="predicted"/>
<dbReference type="Proteomes" id="UP000628854">
    <property type="component" value="Unassembled WGS sequence"/>
</dbReference>
<evidence type="ECO:0000313" key="2">
    <source>
        <dbReference type="EMBL" id="GGB77432.1"/>
    </source>
</evidence>
<keyword evidence="1" id="KW-1133">Transmembrane helix</keyword>
<accession>A0ABQ1JWM9</accession>
<feature type="transmembrane region" description="Helical" evidence="1">
    <location>
        <begin position="12"/>
        <end position="37"/>
    </location>
</feature>
<dbReference type="RefSeq" id="WP_158084494.1">
    <property type="nucleotide sequence ID" value="NZ_BMKF01000002.1"/>
</dbReference>
<gene>
    <name evidence="2" type="ORF">GCM10011503_27770</name>
</gene>
<reference evidence="3" key="1">
    <citation type="journal article" date="2019" name="Int. J. Syst. Evol. Microbiol.">
        <title>The Global Catalogue of Microorganisms (GCM) 10K type strain sequencing project: providing services to taxonomists for standard genome sequencing and annotation.</title>
        <authorList>
            <consortium name="The Broad Institute Genomics Platform"/>
            <consortium name="The Broad Institute Genome Sequencing Center for Infectious Disease"/>
            <person name="Wu L."/>
            <person name="Ma J."/>
        </authorList>
    </citation>
    <scope>NUCLEOTIDE SEQUENCE [LARGE SCALE GENOMIC DNA]</scope>
    <source>
        <strain evidence="3">CGMCC 1.15928</strain>
    </source>
</reference>
<keyword evidence="3" id="KW-1185">Reference proteome</keyword>
<keyword evidence="1" id="KW-0472">Membrane</keyword>
<comment type="caution">
    <text evidence="2">The sequence shown here is derived from an EMBL/GenBank/DDBJ whole genome shotgun (WGS) entry which is preliminary data.</text>
</comment>
<dbReference type="EMBL" id="BMKF01000002">
    <property type="protein sequence ID" value="GGB77432.1"/>
    <property type="molecule type" value="Genomic_DNA"/>
</dbReference>
<evidence type="ECO:0000256" key="1">
    <source>
        <dbReference type="SAM" id="Phobius"/>
    </source>
</evidence>
<organism evidence="2 3">
    <name type="scientific">Henriciella pelagia</name>
    <dbReference type="NCBI Taxonomy" id="1977912"/>
    <lineage>
        <taxon>Bacteria</taxon>
        <taxon>Pseudomonadati</taxon>
        <taxon>Pseudomonadota</taxon>
        <taxon>Alphaproteobacteria</taxon>
        <taxon>Hyphomonadales</taxon>
        <taxon>Hyphomonadaceae</taxon>
        <taxon>Henriciella</taxon>
    </lineage>
</organism>
<name>A0ABQ1JWM9_9PROT</name>
<sequence>MVCAFTRGIQRSTLVFAFVACIMSVTLFGVAYSWWIWRKASDRNEGADYVV</sequence>
<evidence type="ECO:0000313" key="3">
    <source>
        <dbReference type="Proteomes" id="UP000628854"/>
    </source>
</evidence>